<sequence>MKFVLIHGAATDSRVWDEPARALRAAGNDVLAPDRPQSGDLDTEVAFLAPMCVDAMVVGVSGGATLGLEVAARGIRLRGALLHEPAAGSLAPGLLSHVAEGLERDGVRGFGKALYGDGWNTSFTRATEATVRREFAMFGAFEPAPLSVAPQSISITVGSASPPSRFASTQALAAFLGARWSVLDGTGHAAHLDNALTPAAIERLTGSASEPLSHQPSQ</sequence>
<gene>
    <name evidence="2" type="ORF">QNI14_07220</name>
</gene>
<dbReference type="GO" id="GO:0016787">
    <property type="term" value="F:hydrolase activity"/>
    <property type="evidence" value="ECO:0007669"/>
    <property type="project" value="UniProtKB-KW"/>
</dbReference>
<dbReference type="Gene3D" id="3.40.50.1820">
    <property type="entry name" value="alpha/beta hydrolase"/>
    <property type="match status" value="1"/>
</dbReference>
<comment type="caution">
    <text evidence="2">The sequence shown here is derived from an EMBL/GenBank/DDBJ whole genome shotgun (WGS) entry which is preliminary data.</text>
</comment>
<feature type="domain" description="AB hydrolase-1" evidence="1">
    <location>
        <begin position="3"/>
        <end position="194"/>
    </location>
</feature>
<dbReference type="RefSeq" id="WP_032495307.1">
    <property type="nucleotide sequence ID" value="NZ_JASJND010000004.1"/>
</dbReference>
<keyword evidence="2" id="KW-0378">Hydrolase</keyword>
<dbReference type="InterPro" id="IPR000073">
    <property type="entry name" value="AB_hydrolase_1"/>
</dbReference>
<dbReference type="SUPFAM" id="SSF53474">
    <property type="entry name" value="alpha/beta-Hydrolases"/>
    <property type="match status" value="1"/>
</dbReference>
<dbReference type="EMBL" id="JASJND010000004">
    <property type="protein sequence ID" value="MDJ1114238.1"/>
    <property type="molecule type" value="Genomic_DNA"/>
</dbReference>
<organism evidence="2 3">
    <name type="scientific">Microbacterium dauci</name>
    <dbReference type="NCBI Taxonomy" id="3048008"/>
    <lineage>
        <taxon>Bacteria</taxon>
        <taxon>Bacillati</taxon>
        <taxon>Actinomycetota</taxon>
        <taxon>Actinomycetes</taxon>
        <taxon>Micrococcales</taxon>
        <taxon>Microbacteriaceae</taxon>
        <taxon>Microbacterium</taxon>
    </lineage>
</organism>
<evidence type="ECO:0000313" key="3">
    <source>
        <dbReference type="Proteomes" id="UP001321481"/>
    </source>
</evidence>
<proteinExistence type="predicted"/>
<evidence type="ECO:0000313" key="2">
    <source>
        <dbReference type="EMBL" id="MDJ1114238.1"/>
    </source>
</evidence>
<dbReference type="Pfam" id="PF12697">
    <property type="entry name" value="Abhydrolase_6"/>
    <property type="match status" value="1"/>
</dbReference>
<keyword evidence="3" id="KW-1185">Reference proteome</keyword>
<name>A0ABT6ZE88_9MICO</name>
<evidence type="ECO:0000259" key="1">
    <source>
        <dbReference type="Pfam" id="PF12697"/>
    </source>
</evidence>
<protein>
    <submittedName>
        <fullName evidence="2">Alpha/beta hydrolase</fullName>
    </submittedName>
</protein>
<accession>A0ABT6ZE88</accession>
<dbReference type="InterPro" id="IPR029058">
    <property type="entry name" value="AB_hydrolase_fold"/>
</dbReference>
<dbReference type="Proteomes" id="UP001321481">
    <property type="component" value="Unassembled WGS sequence"/>
</dbReference>
<reference evidence="2 3" key="1">
    <citation type="submission" date="2023-05" db="EMBL/GenBank/DDBJ databases">
        <title>Microbacterium dauci sp.nov., Isolated from Carrot Rhizosphere Soil.</title>
        <authorList>
            <person name="Xiao Z."/>
            <person name="Zheng J."/>
        </authorList>
    </citation>
    <scope>NUCLEOTIDE SEQUENCE [LARGE SCALE GENOMIC DNA]</scope>
    <source>
        <strain evidence="2 3">LX3-4</strain>
    </source>
</reference>